<evidence type="ECO:0000313" key="1">
    <source>
        <dbReference type="EMBL" id="SIS99982.1"/>
    </source>
</evidence>
<protein>
    <recommendedName>
        <fullName evidence="3">Protein kinase domain-containing protein</fullName>
    </recommendedName>
</protein>
<evidence type="ECO:0000313" key="2">
    <source>
        <dbReference type="Proteomes" id="UP000186246"/>
    </source>
</evidence>
<evidence type="ECO:0008006" key="3">
    <source>
        <dbReference type="Google" id="ProtNLM"/>
    </source>
</evidence>
<name>A0A1N7NNT3_9FLAO</name>
<dbReference type="Proteomes" id="UP000186246">
    <property type="component" value="Unassembled WGS sequence"/>
</dbReference>
<gene>
    <name evidence="1" type="ORF">SAMN05421796_108192</name>
</gene>
<reference evidence="2" key="1">
    <citation type="submission" date="2017-01" db="EMBL/GenBank/DDBJ databases">
        <authorList>
            <person name="Varghese N."/>
            <person name="Submissions S."/>
        </authorList>
    </citation>
    <scope>NUCLEOTIDE SEQUENCE [LARGE SCALE GENOMIC DNA]</scope>
    <source>
        <strain evidence="2">DSM 21068</strain>
    </source>
</reference>
<dbReference type="AlphaFoldDB" id="A0A1N7NNT3"/>
<dbReference type="EMBL" id="FTOJ01000008">
    <property type="protein sequence ID" value="SIS99982.1"/>
    <property type="molecule type" value="Genomic_DNA"/>
</dbReference>
<dbReference type="Gene3D" id="3.30.200.20">
    <property type="entry name" value="Phosphorylase Kinase, domain 1"/>
    <property type="match status" value="1"/>
</dbReference>
<organism evidence="1 2">
    <name type="scientific">Chryseobacterium piscicola</name>
    <dbReference type="NCBI Taxonomy" id="551459"/>
    <lineage>
        <taxon>Bacteria</taxon>
        <taxon>Pseudomonadati</taxon>
        <taxon>Bacteroidota</taxon>
        <taxon>Flavobacteriia</taxon>
        <taxon>Flavobacteriales</taxon>
        <taxon>Weeksellaceae</taxon>
        <taxon>Chryseobacterium group</taxon>
        <taxon>Chryseobacterium</taxon>
    </lineage>
</organism>
<proteinExistence type="predicted"/>
<dbReference type="InterPro" id="IPR011009">
    <property type="entry name" value="Kinase-like_dom_sf"/>
</dbReference>
<sequence length="90" mass="10399">MNVTRVIKEINRGGFGIIEKVSCDDGNVYARKTFSPIPNPKITKKIIDKSRNRFIREVKIQSRLQEEYIIPIVHFDISGDNLDMQIKIPV</sequence>
<dbReference type="RefSeq" id="WP_076452393.1">
    <property type="nucleotide sequence ID" value="NZ_FTOJ01000008.1"/>
</dbReference>
<dbReference type="STRING" id="551459.SAMN05421796_108192"/>
<dbReference type="SUPFAM" id="SSF56112">
    <property type="entry name" value="Protein kinase-like (PK-like)"/>
    <property type="match status" value="1"/>
</dbReference>
<accession>A0A1N7NNT3</accession>